<evidence type="ECO:0000313" key="2">
    <source>
        <dbReference type="Proteomes" id="UP000319383"/>
    </source>
</evidence>
<sequence length="229" mass="25528">MRATTILILSGIMCAGVGCTSFRTTILQRCSNGTFITNTPKKHTSGVPVKLKVPTHVEVVVTEDFFILGEEPIMDKTDPMKVVGYKKYKECEVLFEPEKRVCPLNVTTKTIYTDKVFTVDFKRPAGGTLDLSGDNKGVDFDAEQYFKSIAVTYEEETLAQINTALGTLKPTLNQSSSVRLASNNSDIKTATREVARARFDISEPCWEEQLQAFVDQHVTDCFLGCNYEQ</sequence>
<reference evidence="1 2" key="1">
    <citation type="submission" date="2019-02" db="EMBL/GenBank/DDBJ databases">
        <title>Deep-cultivation of Planctomycetes and their phenomic and genomic characterization uncovers novel biology.</title>
        <authorList>
            <person name="Wiegand S."/>
            <person name="Jogler M."/>
            <person name="Boedeker C."/>
            <person name="Pinto D."/>
            <person name="Vollmers J."/>
            <person name="Rivas-Marin E."/>
            <person name="Kohn T."/>
            <person name="Peeters S.H."/>
            <person name="Heuer A."/>
            <person name="Rast P."/>
            <person name="Oberbeckmann S."/>
            <person name="Bunk B."/>
            <person name="Jeske O."/>
            <person name="Meyerdierks A."/>
            <person name="Storesund J.E."/>
            <person name="Kallscheuer N."/>
            <person name="Luecker S."/>
            <person name="Lage O.M."/>
            <person name="Pohl T."/>
            <person name="Merkel B.J."/>
            <person name="Hornburger P."/>
            <person name="Mueller R.-W."/>
            <person name="Bruemmer F."/>
            <person name="Labrenz M."/>
            <person name="Spormann A.M."/>
            <person name="Op den Camp H."/>
            <person name="Overmann J."/>
            <person name="Amann R."/>
            <person name="Jetten M.S.M."/>
            <person name="Mascher T."/>
            <person name="Medema M.H."/>
            <person name="Devos D.P."/>
            <person name="Kaster A.-K."/>
            <person name="Ovreas L."/>
            <person name="Rohde M."/>
            <person name="Galperin M.Y."/>
            <person name="Jogler C."/>
        </authorList>
    </citation>
    <scope>NUCLEOTIDE SEQUENCE [LARGE SCALE GENOMIC DNA]</scope>
    <source>
        <strain evidence="1 2">Mal52</strain>
    </source>
</reference>
<gene>
    <name evidence="1" type="ORF">Mal52_37210</name>
</gene>
<accession>A0A517ZRX1</accession>
<name>A0A517ZRX1_9PLAN</name>
<protein>
    <submittedName>
        <fullName evidence="1">Uncharacterized protein</fullName>
    </submittedName>
</protein>
<proteinExistence type="predicted"/>
<dbReference type="PROSITE" id="PS51257">
    <property type="entry name" value="PROKAR_LIPOPROTEIN"/>
    <property type="match status" value="1"/>
</dbReference>
<dbReference type="EMBL" id="CP036276">
    <property type="protein sequence ID" value="QDU45230.1"/>
    <property type="molecule type" value="Genomic_DNA"/>
</dbReference>
<dbReference type="Proteomes" id="UP000319383">
    <property type="component" value="Chromosome"/>
</dbReference>
<dbReference type="AlphaFoldDB" id="A0A517ZRX1"/>
<dbReference type="KEGG" id="sdyn:Mal52_37210"/>
<evidence type="ECO:0000313" key="1">
    <source>
        <dbReference type="EMBL" id="QDU45230.1"/>
    </source>
</evidence>
<keyword evidence="2" id="KW-1185">Reference proteome</keyword>
<organism evidence="1 2">
    <name type="scientific">Symmachiella dynata</name>
    <dbReference type="NCBI Taxonomy" id="2527995"/>
    <lineage>
        <taxon>Bacteria</taxon>
        <taxon>Pseudomonadati</taxon>
        <taxon>Planctomycetota</taxon>
        <taxon>Planctomycetia</taxon>
        <taxon>Planctomycetales</taxon>
        <taxon>Planctomycetaceae</taxon>
        <taxon>Symmachiella</taxon>
    </lineage>
</organism>